<proteinExistence type="predicted"/>
<accession>A0A1N6S0M0</accession>
<dbReference type="RefSeq" id="WP_143744064.1">
    <property type="nucleotide sequence ID" value="NZ_FTMA01000001.1"/>
</dbReference>
<organism evidence="1 2">
    <name type="scientific">Maribacter ulvicola</name>
    <dbReference type="NCBI Taxonomy" id="228959"/>
    <lineage>
        <taxon>Bacteria</taxon>
        <taxon>Pseudomonadati</taxon>
        <taxon>Bacteroidota</taxon>
        <taxon>Flavobacteriia</taxon>
        <taxon>Flavobacteriales</taxon>
        <taxon>Flavobacteriaceae</taxon>
        <taxon>Maribacter</taxon>
    </lineage>
</organism>
<dbReference type="OrthoDB" id="1427559at2"/>
<dbReference type="EMBL" id="FTMA01000001">
    <property type="protein sequence ID" value="SIQ34605.1"/>
    <property type="molecule type" value="Genomic_DNA"/>
</dbReference>
<sequence>MKRPTTIISKILCAILISICFSCNQPKKEKEPEIKEPTKVKAPTNIISLNEADAIYNNYTKHRVQIIEDYENQERPSEEKFEASRFVDFDYKTLKQYIAYLDQEAAAGGVDKITKLRLYFANYPNEEKFPNGKPVVHKKQNSIFMVPTLDQEGINYGFYIGDDGKAELIKNWKENNSDGLSFQLDKKNKAYAGFVPNFKLNSNLQGSKSLAFNFGQGGPPPKTDF</sequence>
<keyword evidence="2" id="KW-1185">Reference proteome</keyword>
<evidence type="ECO:0000313" key="1">
    <source>
        <dbReference type="EMBL" id="SIQ34605.1"/>
    </source>
</evidence>
<dbReference type="AlphaFoldDB" id="A0A1N6S0M0"/>
<gene>
    <name evidence="1" type="ORF">SAMN05421797_1011469</name>
</gene>
<dbReference type="Proteomes" id="UP000186953">
    <property type="component" value="Unassembled WGS sequence"/>
</dbReference>
<reference evidence="2" key="1">
    <citation type="submission" date="2017-01" db="EMBL/GenBank/DDBJ databases">
        <authorList>
            <person name="Varghese N."/>
            <person name="Submissions S."/>
        </authorList>
    </citation>
    <scope>NUCLEOTIDE SEQUENCE [LARGE SCALE GENOMIC DNA]</scope>
    <source>
        <strain evidence="2">DSM 15366</strain>
    </source>
</reference>
<name>A0A1N6S0M0_9FLAO</name>
<dbReference type="STRING" id="228959.SAMN05421797_1011469"/>
<protein>
    <submittedName>
        <fullName evidence="1">Uncharacterized protein</fullName>
    </submittedName>
</protein>
<evidence type="ECO:0000313" key="2">
    <source>
        <dbReference type="Proteomes" id="UP000186953"/>
    </source>
</evidence>